<sequence>MTRSVPSPCADSSQRADSAPCAPSRSRALSPRAAEIIAAGRRLLEAEGADALTMRRLGADLGIQAPSIYKHLPGKHAVELALVDEALAEIGQALHQAVRHPGAEGSIASVLTAYREYALAHPNLYRLATSSRLPRGSTTPGLEEWSGEPFFLATGDPQVAQAMFAFAHGMVILELDQRFPTGSDLRRTWDAGADAFASARGSRSATSTAVPVPWPETETETR</sequence>
<keyword evidence="8" id="KW-1185">Reference proteome</keyword>
<feature type="region of interest" description="Disordered" evidence="5">
    <location>
        <begin position="1"/>
        <end position="26"/>
    </location>
</feature>
<dbReference type="EMBL" id="JWIO01000023">
    <property type="protein sequence ID" value="KLL10907.1"/>
    <property type="molecule type" value="Genomic_DNA"/>
</dbReference>
<dbReference type="SUPFAM" id="SSF46689">
    <property type="entry name" value="Homeodomain-like"/>
    <property type="match status" value="1"/>
</dbReference>
<dbReference type="Pfam" id="PF00440">
    <property type="entry name" value="TetR_N"/>
    <property type="match status" value="1"/>
</dbReference>
<evidence type="ECO:0000256" key="4">
    <source>
        <dbReference type="PROSITE-ProRule" id="PRU00335"/>
    </source>
</evidence>
<reference evidence="7 8" key="1">
    <citation type="submission" date="2014-12" db="EMBL/GenBank/DDBJ databases">
        <title>Frankia sp. BMG5.1 draft genome.</title>
        <authorList>
            <person name="Gtari M."/>
            <person name="Ghodhbane-Gtari F."/>
            <person name="Nouioui I."/>
            <person name="Ktari A."/>
            <person name="Hezbri K."/>
            <person name="Mimouni W."/>
            <person name="Sbissi I."/>
            <person name="Ayari A."/>
            <person name="Yamanaka T."/>
            <person name="Normand P."/>
            <person name="Tisa L.S."/>
            <person name="Boudabous A."/>
        </authorList>
    </citation>
    <scope>NUCLEOTIDE SEQUENCE [LARGE SCALE GENOMIC DNA]</scope>
    <source>
        <strain evidence="7 8">BMG5.1</strain>
    </source>
</reference>
<keyword evidence="3" id="KW-0804">Transcription</keyword>
<organism evidence="7 8">
    <name type="scientific">Protofrankia coriariae</name>
    <dbReference type="NCBI Taxonomy" id="1562887"/>
    <lineage>
        <taxon>Bacteria</taxon>
        <taxon>Bacillati</taxon>
        <taxon>Actinomycetota</taxon>
        <taxon>Actinomycetes</taxon>
        <taxon>Frankiales</taxon>
        <taxon>Frankiaceae</taxon>
        <taxon>Protofrankia</taxon>
    </lineage>
</organism>
<keyword evidence="2 4" id="KW-0238">DNA-binding</keyword>
<dbReference type="Gene3D" id="1.10.357.10">
    <property type="entry name" value="Tetracycline Repressor, domain 2"/>
    <property type="match status" value="1"/>
</dbReference>
<keyword evidence="1" id="KW-0805">Transcription regulation</keyword>
<accession>A0ABR5F2F8</accession>
<feature type="DNA-binding region" description="H-T-H motif" evidence="4">
    <location>
        <begin position="53"/>
        <end position="72"/>
    </location>
</feature>
<feature type="region of interest" description="Disordered" evidence="5">
    <location>
        <begin position="200"/>
        <end position="222"/>
    </location>
</feature>
<dbReference type="SUPFAM" id="SSF48498">
    <property type="entry name" value="Tetracyclin repressor-like, C-terminal domain"/>
    <property type="match status" value="1"/>
</dbReference>
<protein>
    <submittedName>
        <fullName evidence="7">TetR family transcriptional regulator</fullName>
    </submittedName>
</protein>
<evidence type="ECO:0000256" key="2">
    <source>
        <dbReference type="ARBA" id="ARBA00023125"/>
    </source>
</evidence>
<dbReference type="Proteomes" id="UP000035425">
    <property type="component" value="Unassembled WGS sequence"/>
</dbReference>
<dbReference type="Pfam" id="PF13305">
    <property type="entry name" value="TetR_C_33"/>
    <property type="match status" value="1"/>
</dbReference>
<name>A0ABR5F2F8_9ACTN</name>
<comment type="caution">
    <text evidence="7">The sequence shown here is derived from an EMBL/GenBank/DDBJ whole genome shotgun (WGS) entry which is preliminary data.</text>
</comment>
<evidence type="ECO:0000313" key="7">
    <source>
        <dbReference type="EMBL" id="KLL10907.1"/>
    </source>
</evidence>
<dbReference type="InterPro" id="IPR009057">
    <property type="entry name" value="Homeodomain-like_sf"/>
</dbReference>
<feature type="compositionally biased region" description="Polar residues" evidence="5">
    <location>
        <begin position="1"/>
        <end position="16"/>
    </location>
</feature>
<evidence type="ECO:0000256" key="1">
    <source>
        <dbReference type="ARBA" id="ARBA00023015"/>
    </source>
</evidence>
<dbReference type="PROSITE" id="PS50977">
    <property type="entry name" value="HTH_TETR_2"/>
    <property type="match status" value="1"/>
</dbReference>
<gene>
    <name evidence="7" type="ORF">FrCorBMG51_14820</name>
</gene>
<dbReference type="InterPro" id="IPR001647">
    <property type="entry name" value="HTH_TetR"/>
</dbReference>
<dbReference type="Gene3D" id="1.10.10.60">
    <property type="entry name" value="Homeodomain-like"/>
    <property type="match status" value="1"/>
</dbReference>
<evidence type="ECO:0000259" key="6">
    <source>
        <dbReference type="PROSITE" id="PS50977"/>
    </source>
</evidence>
<dbReference type="InterPro" id="IPR025996">
    <property type="entry name" value="MT1864/Rv1816-like_C"/>
</dbReference>
<evidence type="ECO:0000313" key="8">
    <source>
        <dbReference type="Proteomes" id="UP000035425"/>
    </source>
</evidence>
<feature type="domain" description="HTH tetR-type" evidence="6">
    <location>
        <begin position="30"/>
        <end position="90"/>
    </location>
</feature>
<proteinExistence type="predicted"/>
<feature type="compositionally biased region" description="Low complexity" evidence="5">
    <location>
        <begin position="200"/>
        <end position="209"/>
    </location>
</feature>
<evidence type="ECO:0000256" key="5">
    <source>
        <dbReference type="SAM" id="MobiDB-lite"/>
    </source>
</evidence>
<dbReference type="RefSeq" id="WP_047223655.1">
    <property type="nucleotide sequence ID" value="NZ_JWIO01000023.1"/>
</dbReference>
<evidence type="ECO:0000256" key="3">
    <source>
        <dbReference type="ARBA" id="ARBA00023163"/>
    </source>
</evidence>
<dbReference type="InterPro" id="IPR036271">
    <property type="entry name" value="Tet_transcr_reg_TetR-rel_C_sf"/>
</dbReference>